<keyword evidence="8" id="KW-1185">Reference proteome</keyword>
<keyword evidence="6 7" id="KW-0472">Membrane</keyword>
<evidence type="ECO:0000256" key="5">
    <source>
        <dbReference type="ARBA" id="ARBA00022989"/>
    </source>
</evidence>
<dbReference type="Proteomes" id="UP000695022">
    <property type="component" value="Unplaced"/>
</dbReference>
<evidence type="ECO:0000256" key="6">
    <source>
        <dbReference type="ARBA" id="ARBA00023136"/>
    </source>
</evidence>
<evidence type="ECO:0000313" key="9">
    <source>
        <dbReference type="RefSeq" id="XP_014667453.1"/>
    </source>
</evidence>
<sequence length="278" mass="31522">MRINLKGANRLHLENSRAYRCCCCCHVRTGTIFLGIWHMFMNMLVLSMIGVMMFHPNVFLAPKDSQVHIIPVDEVVDEVMSPQESTVINSSDPYAQVDDAYSLDLLAYGIDRKWSIQDAHLGLVLTACTFFITTLMCYGAVKGHPGYLMPFFCLQVFDFCVTLLSIVGYCSYLPVLKQKLMENVMFRDELARIDDQWFGAFVMVACALVVSLKAYMMGVVWSCYKYLCQRRLLLANNVDGVTHFLDVDSEALLPPMYDDVLEMKKSEIPDCPPPAYAP</sequence>
<gene>
    <name evidence="9" type="primary">LOC106809021</name>
</gene>
<dbReference type="PANTHER" id="PTHR12479">
    <property type="entry name" value="LYSOSOMAL-ASSOCIATED TRANSMEMBRANE PROTEIN"/>
    <property type="match status" value="1"/>
</dbReference>
<dbReference type="InterPro" id="IPR051115">
    <property type="entry name" value="LAPTM_transporter"/>
</dbReference>
<dbReference type="RefSeq" id="XP_014667453.1">
    <property type="nucleotide sequence ID" value="XM_014811967.1"/>
</dbReference>
<dbReference type="GeneID" id="106809021"/>
<feature type="transmembrane region" description="Helical" evidence="7">
    <location>
        <begin position="197"/>
        <end position="221"/>
    </location>
</feature>
<dbReference type="PANTHER" id="PTHR12479:SF10">
    <property type="entry name" value="LYSOSOMAL-ASSOCIATED TRANSMEMBRANE PROTEIN"/>
    <property type="match status" value="1"/>
</dbReference>
<keyword evidence="5 7" id="KW-1133">Transmembrane helix</keyword>
<feature type="transmembrane region" description="Helical" evidence="7">
    <location>
        <begin position="121"/>
        <end position="141"/>
    </location>
</feature>
<protein>
    <submittedName>
        <fullName evidence="9">Lysosomal-associated transmembrane protein 4A-like</fullName>
    </submittedName>
</protein>
<evidence type="ECO:0000256" key="2">
    <source>
        <dbReference type="ARBA" id="ARBA00010076"/>
    </source>
</evidence>
<feature type="transmembrane region" description="Helical" evidence="7">
    <location>
        <begin position="147"/>
        <end position="176"/>
    </location>
</feature>
<keyword evidence="4 7" id="KW-0812">Transmembrane</keyword>
<keyword evidence="3" id="KW-0813">Transport</keyword>
<comment type="similarity">
    <text evidence="2">Belongs to the LAPTM4/LAPTM5 transporter family.</text>
</comment>
<accession>A0ABM1E5I2</accession>
<feature type="transmembrane region" description="Helical" evidence="7">
    <location>
        <begin position="36"/>
        <end position="54"/>
    </location>
</feature>
<name>A0ABM1E5I2_PRICU</name>
<evidence type="ECO:0000313" key="8">
    <source>
        <dbReference type="Proteomes" id="UP000695022"/>
    </source>
</evidence>
<evidence type="ECO:0000256" key="4">
    <source>
        <dbReference type="ARBA" id="ARBA00022692"/>
    </source>
</evidence>
<dbReference type="InterPro" id="IPR004687">
    <property type="entry name" value="LAPTM4/5"/>
</dbReference>
<evidence type="ECO:0000256" key="1">
    <source>
        <dbReference type="ARBA" id="ARBA00004127"/>
    </source>
</evidence>
<organism evidence="8 9">
    <name type="scientific">Priapulus caudatus</name>
    <name type="common">Priapulid worm</name>
    <dbReference type="NCBI Taxonomy" id="37621"/>
    <lineage>
        <taxon>Eukaryota</taxon>
        <taxon>Metazoa</taxon>
        <taxon>Ecdysozoa</taxon>
        <taxon>Scalidophora</taxon>
        <taxon>Priapulida</taxon>
        <taxon>Priapulimorpha</taxon>
        <taxon>Priapulimorphida</taxon>
        <taxon>Priapulidae</taxon>
        <taxon>Priapulus</taxon>
    </lineage>
</organism>
<comment type="subcellular location">
    <subcellularLocation>
        <location evidence="1">Endomembrane system</location>
        <topology evidence="1">Multi-pass membrane protein</topology>
    </subcellularLocation>
</comment>
<reference evidence="9" key="1">
    <citation type="submission" date="2025-08" db="UniProtKB">
        <authorList>
            <consortium name="RefSeq"/>
        </authorList>
    </citation>
    <scope>IDENTIFICATION</scope>
</reference>
<proteinExistence type="inferred from homology"/>
<evidence type="ECO:0000256" key="7">
    <source>
        <dbReference type="SAM" id="Phobius"/>
    </source>
</evidence>
<dbReference type="Pfam" id="PF03821">
    <property type="entry name" value="Mtp"/>
    <property type="match status" value="2"/>
</dbReference>
<evidence type="ECO:0000256" key="3">
    <source>
        <dbReference type="ARBA" id="ARBA00022448"/>
    </source>
</evidence>